<protein>
    <recommendedName>
        <fullName evidence="2">Protein TIFY</fullName>
    </recommendedName>
    <alternativeName>
        <fullName evidence="2">Jasmonate ZIM domain-containing protein</fullName>
    </alternativeName>
</protein>
<keyword evidence="6" id="KW-1185">Reference proteome</keyword>
<reference evidence="5 6" key="1">
    <citation type="journal article" date="2024" name="G3 (Bethesda)">
        <title>Genome assembly of Hibiscus sabdariffa L. provides insights into metabolisms of medicinal natural products.</title>
        <authorList>
            <person name="Kim T."/>
        </authorList>
    </citation>
    <scope>NUCLEOTIDE SEQUENCE [LARGE SCALE GENOMIC DNA]</scope>
    <source>
        <strain evidence="5">TK-2024</strain>
        <tissue evidence="5">Old leaves</tissue>
    </source>
</reference>
<comment type="domain">
    <text evidence="2">The jas domain is required for interaction with COI1.</text>
</comment>
<dbReference type="Proteomes" id="UP001472677">
    <property type="component" value="Unassembled WGS sequence"/>
</dbReference>
<name>A0ABR2DF66_9ROSI</name>
<evidence type="ECO:0000259" key="4">
    <source>
        <dbReference type="PROSITE" id="PS51320"/>
    </source>
</evidence>
<dbReference type="InterPro" id="IPR040390">
    <property type="entry name" value="TIFY/JAZ"/>
</dbReference>
<evidence type="ECO:0000313" key="6">
    <source>
        <dbReference type="Proteomes" id="UP001472677"/>
    </source>
</evidence>
<proteinExistence type="inferred from homology"/>
<dbReference type="PROSITE" id="PS51320">
    <property type="entry name" value="TIFY"/>
    <property type="match status" value="1"/>
</dbReference>
<evidence type="ECO:0000256" key="2">
    <source>
        <dbReference type="RuleBase" id="RU369065"/>
    </source>
</evidence>
<gene>
    <name evidence="5" type="ORF">V6N12_056863</name>
</gene>
<comment type="caution">
    <text evidence="5">The sequence shown here is derived from an EMBL/GenBank/DDBJ whole genome shotgun (WGS) entry which is preliminary data.</text>
</comment>
<evidence type="ECO:0000256" key="3">
    <source>
        <dbReference type="SAM" id="MobiDB-lite"/>
    </source>
</evidence>
<dbReference type="Pfam" id="PF09425">
    <property type="entry name" value="Jas_motif"/>
    <property type="match status" value="1"/>
</dbReference>
<comment type="subcellular location">
    <subcellularLocation>
        <location evidence="2">Nucleus</location>
    </subcellularLocation>
</comment>
<dbReference type="InterPro" id="IPR010399">
    <property type="entry name" value="Tify_dom"/>
</dbReference>
<accession>A0ABR2DF66</accession>
<evidence type="ECO:0000256" key="1">
    <source>
        <dbReference type="ARBA" id="ARBA00008614"/>
    </source>
</evidence>
<organism evidence="5 6">
    <name type="scientific">Hibiscus sabdariffa</name>
    <name type="common">roselle</name>
    <dbReference type="NCBI Taxonomy" id="183260"/>
    <lineage>
        <taxon>Eukaryota</taxon>
        <taxon>Viridiplantae</taxon>
        <taxon>Streptophyta</taxon>
        <taxon>Embryophyta</taxon>
        <taxon>Tracheophyta</taxon>
        <taxon>Spermatophyta</taxon>
        <taxon>Magnoliopsida</taxon>
        <taxon>eudicotyledons</taxon>
        <taxon>Gunneridae</taxon>
        <taxon>Pentapetalae</taxon>
        <taxon>rosids</taxon>
        <taxon>malvids</taxon>
        <taxon>Malvales</taxon>
        <taxon>Malvaceae</taxon>
        <taxon>Malvoideae</taxon>
        <taxon>Hibiscus</taxon>
    </lineage>
</organism>
<sequence>MEEEAESRDQLKPNIVAVKQATGDTAGDNDVAKLRGSVELESLGFLSQKNFQNCFCSAVVSSLPTSGVNALSLALSQLTIFYDGRVCVFDAVPVEKMREIMLIATTAAGNTVDMKNAATDCATALASKQAQLYPLPRASLCKLHAELPIARRHSLQRFLEKRRDRLGNRNPYPAPSTPDTKANLGAATSPESVCFGTSPVHQDELQPNAPAHAA</sequence>
<dbReference type="InterPro" id="IPR018467">
    <property type="entry name" value="CCT_CS"/>
</dbReference>
<dbReference type="PANTHER" id="PTHR33077:SF61">
    <property type="entry name" value="PROTEIN TIFY 3A-RELATED"/>
    <property type="match status" value="1"/>
</dbReference>
<evidence type="ECO:0000313" key="5">
    <source>
        <dbReference type="EMBL" id="KAK8535341.1"/>
    </source>
</evidence>
<dbReference type="Pfam" id="PF06200">
    <property type="entry name" value="tify"/>
    <property type="match status" value="1"/>
</dbReference>
<keyword evidence="2" id="KW-1184">Jasmonic acid signaling pathway</keyword>
<comment type="function">
    <text evidence="2">Repressor of jasmonate responses.</text>
</comment>
<keyword evidence="2" id="KW-0539">Nucleus</keyword>
<dbReference type="PANTHER" id="PTHR33077">
    <property type="entry name" value="PROTEIN TIFY 4A-RELATED-RELATED"/>
    <property type="match status" value="1"/>
</dbReference>
<feature type="domain" description="Tify" evidence="4">
    <location>
        <begin position="71"/>
        <end position="106"/>
    </location>
</feature>
<dbReference type="EMBL" id="JBBPBM010000030">
    <property type="protein sequence ID" value="KAK8535341.1"/>
    <property type="molecule type" value="Genomic_DNA"/>
</dbReference>
<comment type="similarity">
    <text evidence="1 2">Belongs to the TIFY/JAZ family.</text>
</comment>
<dbReference type="SMART" id="SM00979">
    <property type="entry name" value="TIFY"/>
    <property type="match status" value="1"/>
</dbReference>
<feature type="region of interest" description="Disordered" evidence="3">
    <location>
        <begin position="162"/>
        <end position="214"/>
    </location>
</feature>